<comment type="subcellular location">
    <subcellularLocation>
        <location evidence="2">Cell membrane</location>
        <topology evidence="2">Multi-pass membrane protein</topology>
    </subcellularLocation>
</comment>
<dbReference type="InterPro" id="IPR036890">
    <property type="entry name" value="HATPase_C_sf"/>
</dbReference>
<keyword evidence="8 15" id="KW-0418">Kinase</keyword>
<keyword evidence="5" id="KW-0597">Phosphoprotein</keyword>
<dbReference type="GO" id="GO:0005886">
    <property type="term" value="C:plasma membrane"/>
    <property type="evidence" value="ECO:0007669"/>
    <property type="project" value="UniProtKB-SubCell"/>
</dbReference>
<dbReference type="InterPro" id="IPR003594">
    <property type="entry name" value="HATPase_dom"/>
</dbReference>
<dbReference type="SUPFAM" id="SSF55874">
    <property type="entry name" value="ATPase domain of HSP90 chaperone/DNA topoisomerase II/histidine kinase"/>
    <property type="match status" value="1"/>
</dbReference>
<feature type="transmembrane region" description="Helical" evidence="12">
    <location>
        <begin position="280"/>
        <end position="299"/>
    </location>
</feature>
<dbReference type="OrthoDB" id="9776552at2"/>
<feature type="domain" description="Histidine kinase" evidence="13">
    <location>
        <begin position="381"/>
        <end position="573"/>
    </location>
</feature>
<evidence type="ECO:0000256" key="3">
    <source>
        <dbReference type="ARBA" id="ARBA00012438"/>
    </source>
</evidence>
<evidence type="ECO:0000313" key="16">
    <source>
        <dbReference type="Proteomes" id="UP000031938"/>
    </source>
</evidence>
<proteinExistence type="predicted"/>
<keyword evidence="12" id="KW-0812">Transmembrane</keyword>
<dbReference type="InterPro" id="IPR004358">
    <property type="entry name" value="Sig_transdc_His_kin-like_C"/>
</dbReference>
<keyword evidence="7" id="KW-0547">Nucleotide-binding</keyword>
<dbReference type="Gene3D" id="6.10.340.10">
    <property type="match status" value="1"/>
</dbReference>
<comment type="caution">
    <text evidence="15">The sequence shown here is derived from an EMBL/GenBank/DDBJ whole genome shotgun (WGS) entry which is preliminary data.</text>
</comment>
<evidence type="ECO:0000259" key="13">
    <source>
        <dbReference type="PROSITE" id="PS50109"/>
    </source>
</evidence>
<dbReference type="AlphaFoldDB" id="A0A0C2SDV6"/>
<evidence type="ECO:0000256" key="9">
    <source>
        <dbReference type="ARBA" id="ARBA00022840"/>
    </source>
</evidence>
<dbReference type="PATRIC" id="fig|889306.3.peg.503"/>
<keyword evidence="16" id="KW-1185">Reference proteome</keyword>
<feature type="domain" description="HAMP" evidence="14">
    <location>
        <begin position="305"/>
        <end position="360"/>
    </location>
</feature>
<dbReference type="Pfam" id="PF00672">
    <property type="entry name" value="HAMP"/>
    <property type="match status" value="1"/>
</dbReference>
<dbReference type="Pfam" id="PF06580">
    <property type="entry name" value="His_kinase"/>
    <property type="match status" value="1"/>
</dbReference>
<comment type="catalytic activity">
    <reaction evidence="1">
        <text>ATP + protein L-histidine = ADP + protein N-phospho-L-histidine.</text>
        <dbReference type="EC" id="2.7.13.3"/>
    </reaction>
</comment>
<dbReference type="PROSITE" id="PS50109">
    <property type="entry name" value="HIS_KIN"/>
    <property type="match status" value="1"/>
</dbReference>
<dbReference type="SUPFAM" id="SSF158472">
    <property type="entry name" value="HAMP domain-like"/>
    <property type="match status" value="1"/>
</dbReference>
<dbReference type="PANTHER" id="PTHR34220">
    <property type="entry name" value="SENSOR HISTIDINE KINASE YPDA"/>
    <property type="match status" value="1"/>
</dbReference>
<dbReference type="CDD" id="cd06225">
    <property type="entry name" value="HAMP"/>
    <property type="match status" value="1"/>
</dbReference>
<dbReference type="PROSITE" id="PS50885">
    <property type="entry name" value="HAMP"/>
    <property type="match status" value="1"/>
</dbReference>
<keyword evidence="10" id="KW-0902">Two-component regulatory system</keyword>
<gene>
    <name evidence="15" type="ORF">KP78_05040</name>
</gene>
<dbReference type="InterPro" id="IPR010559">
    <property type="entry name" value="Sig_transdc_His_kin_internal"/>
</dbReference>
<evidence type="ECO:0000256" key="10">
    <source>
        <dbReference type="ARBA" id="ARBA00023012"/>
    </source>
</evidence>
<dbReference type="PRINTS" id="PR00344">
    <property type="entry name" value="BCTRLSENSOR"/>
</dbReference>
<dbReference type="PANTHER" id="PTHR34220:SF7">
    <property type="entry name" value="SENSOR HISTIDINE KINASE YPDA"/>
    <property type="match status" value="1"/>
</dbReference>
<dbReference type="SMART" id="SM00387">
    <property type="entry name" value="HATPase_c"/>
    <property type="match status" value="1"/>
</dbReference>
<dbReference type="GO" id="GO:0005524">
    <property type="term" value="F:ATP binding"/>
    <property type="evidence" value="ECO:0007669"/>
    <property type="project" value="UniProtKB-KW"/>
</dbReference>
<keyword evidence="9" id="KW-0067">ATP-binding</keyword>
<keyword evidence="11 12" id="KW-0472">Membrane</keyword>
<reference evidence="15 16" key="1">
    <citation type="submission" date="2015-01" db="EMBL/GenBank/DDBJ databases">
        <title>Genome sequencing of Jeotgalibacillus soli.</title>
        <authorList>
            <person name="Goh K.M."/>
            <person name="Chan K.-G."/>
            <person name="Yaakop A.S."/>
            <person name="Ee R."/>
            <person name="Gan H.M."/>
            <person name="Chan C.S."/>
        </authorList>
    </citation>
    <scope>NUCLEOTIDE SEQUENCE [LARGE SCALE GENOMIC DNA]</scope>
    <source>
        <strain evidence="15 16">P9</strain>
    </source>
</reference>
<evidence type="ECO:0000256" key="12">
    <source>
        <dbReference type="SAM" id="Phobius"/>
    </source>
</evidence>
<evidence type="ECO:0000259" key="14">
    <source>
        <dbReference type="PROSITE" id="PS50885"/>
    </source>
</evidence>
<evidence type="ECO:0000256" key="7">
    <source>
        <dbReference type="ARBA" id="ARBA00022741"/>
    </source>
</evidence>
<evidence type="ECO:0000313" key="15">
    <source>
        <dbReference type="EMBL" id="KIL52134.1"/>
    </source>
</evidence>
<dbReference type="EC" id="2.7.13.3" evidence="3"/>
<keyword evidence="4" id="KW-1003">Cell membrane</keyword>
<keyword evidence="12" id="KW-1133">Transmembrane helix</keyword>
<dbReference type="InterPro" id="IPR003660">
    <property type="entry name" value="HAMP_dom"/>
</dbReference>
<evidence type="ECO:0000256" key="2">
    <source>
        <dbReference type="ARBA" id="ARBA00004651"/>
    </source>
</evidence>
<dbReference type="EMBL" id="JXRP01000006">
    <property type="protein sequence ID" value="KIL52134.1"/>
    <property type="molecule type" value="Genomic_DNA"/>
</dbReference>
<evidence type="ECO:0000256" key="5">
    <source>
        <dbReference type="ARBA" id="ARBA00022553"/>
    </source>
</evidence>
<dbReference type="Proteomes" id="UP000031938">
    <property type="component" value="Unassembled WGS sequence"/>
</dbReference>
<evidence type="ECO:0000256" key="1">
    <source>
        <dbReference type="ARBA" id="ARBA00000085"/>
    </source>
</evidence>
<dbReference type="Gene3D" id="3.30.565.10">
    <property type="entry name" value="Histidine kinase-like ATPase, C-terminal domain"/>
    <property type="match status" value="1"/>
</dbReference>
<name>A0A0C2SDV6_9BACL</name>
<feature type="transmembrane region" description="Helical" evidence="12">
    <location>
        <begin position="20"/>
        <end position="40"/>
    </location>
</feature>
<dbReference type="Pfam" id="PF02518">
    <property type="entry name" value="HATPase_c"/>
    <property type="match status" value="1"/>
</dbReference>
<keyword evidence="6 15" id="KW-0808">Transferase</keyword>
<dbReference type="InterPro" id="IPR005467">
    <property type="entry name" value="His_kinase_dom"/>
</dbReference>
<evidence type="ECO:0000256" key="4">
    <source>
        <dbReference type="ARBA" id="ARBA00022475"/>
    </source>
</evidence>
<evidence type="ECO:0000256" key="6">
    <source>
        <dbReference type="ARBA" id="ARBA00022679"/>
    </source>
</evidence>
<dbReference type="STRING" id="889306.KP78_05040"/>
<organism evidence="15 16">
    <name type="scientific">Jeotgalibacillus soli</name>
    <dbReference type="NCBI Taxonomy" id="889306"/>
    <lineage>
        <taxon>Bacteria</taxon>
        <taxon>Bacillati</taxon>
        <taxon>Bacillota</taxon>
        <taxon>Bacilli</taxon>
        <taxon>Bacillales</taxon>
        <taxon>Caryophanaceae</taxon>
        <taxon>Jeotgalibacillus</taxon>
    </lineage>
</organism>
<dbReference type="RefSeq" id="WP_041085937.1">
    <property type="nucleotide sequence ID" value="NZ_JXRP01000006.1"/>
</dbReference>
<sequence length="578" mass="66796">MKRIVSLFNNLSIKDKFFTITISILSVFCLMSILIVSYVINLYEQKIYEESAEVLHLSSTILEQEIKKVENISFQFSTDNRVQEYLSYIKENPLDYESYQYKIQLRERMTTLATQERYVASIELIDATGEEQTVGFNTKVINEVEDMFPALNAARGANVWFGKEEESILLSARQLRGKSNINLQHYGYLTIALDMNILMREILNLSPNRNFVISKNGEIIYTNNEFTEYDFLPASQNNRGYEIKTVNNEKLLITHFNSRNPDLTYYNIINFDEITSQTELLRNLLMLLFVITFLLAMYISRRAARGISKPLEQLTKKMKKVQEGDFEQVEGLSSSHLKDEIGVLHKNFEIMLNRINELIKENYMKQLMIKETEYKALEAQINPHFLYNTLDSINWMAKSNKQKAIAEMVESLGNMMRNIISKKEPLITIKEELEIVHDYMRIQTYRFRNRLNFTINILPEIEKCSMPKLTIQPIVENAIQHGLENMVTDCYITVSTQIIGDDIAIMVKDNGGGMDKETIHAVMKGNIKSRSSGIGVHNINERIKLMYGDQYGINISSEVNKGTTVTISLPFKRGDHVV</sequence>
<dbReference type="InterPro" id="IPR050640">
    <property type="entry name" value="Bact_2-comp_sensor_kinase"/>
</dbReference>
<evidence type="ECO:0000256" key="11">
    <source>
        <dbReference type="ARBA" id="ARBA00023136"/>
    </source>
</evidence>
<accession>A0A0C2SDV6</accession>
<dbReference type="SMART" id="SM00304">
    <property type="entry name" value="HAMP"/>
    <property type="match status" value="1"/>
</dbReference>
<dbReference type="GO" id="GO:0000155">
    <property type="term" value="F:phosphorelay sensor kinase activity"/>
    <property type="evidence" value="ECO:0007669"/>
    <property type="project" value="InterPro"/>
</dbReference>
<protein>
    <recommendedName>
        <fullName evidence="3">histidine kinase</fullName>
        <ecNumber evidence="3">2.7.13.3</ecNumber>
    </recommendedName>
</protein>
<evidence type="ECO:0000256" key="8">
    <source>
        <dbReference type="ARBA" id="ARBA00022777"/>
    </source>
</evidence>